<accession>A0A8J3PAZ0</accession>
<keyword evidence="3" id="KW-1185">Reference proteome</keyword>
<evidence type="ECO:0000313" key="3">
    <source>
        <dbReference type="Proteomes" id="UP000630887"/>
    </source>
</evidence>
<dbReference type="EMBL" id="BONI01000101">
    <property type="protein sequence ID" value="GIG10786.1"/>
    <property type="molecule type" value="Genomic_DNA"/>
</dbReference>
<feature type="compositionally biased region" description="Pro residues" evidence="1">
    <location>
        <begin position="264"/>
        <end position="276"/>
    </location>
</feature>
<name>A0A8J3PAZ0_9ACTN</name>
<dbReference type="Proteomes" id="UP000630887">
    <property type="component" value="Unassembled WGS sequence"/>
</dbReference>
<evidence type="ECO:0000313" key="2">
    <source>
        <dbReference type="EMBL" id="GIG10786.1"/>
    </source>
</evidence>
<feature type="region of interest" description="Disordered" evidence="1">
    <location>
        <begin position="258"/>
        <end position="284"/>
    </location>
</feature>
<evidence type="ECO:0000256" key="1">
    <source>
        <dbReference type="SAM" id="MobiDB-lite"/>
    </source>
</evidence>
<sequence length="324" mass="34862">MSKSSRLPLLRESLEPWCAAGVTGALRVLDPPGGVVYVVDGRIAYAETPVASGVERLLTASGRLPADAWRAAVTAGRAQHRIGPELVDAGLVTQAELESLGVIALHDAAFFLFDLVVSAHFEHRARHPVGHLRTLDLRSVCQEVDRRKRLLADAWPDAAIDTAAVLPQRRLRSQCVALTALQWEVVANADRRRSPIDLARLLGRDTFTVMLEVRRMARTGLVEPGRPGGSAAAESVATVRAKAAADMTTTALPIVQSARHARPEPAPDPPEQPAPPAGESFPHVPLPRRAIRQEPAPHPELAGMPDFRVSEQILTRLIAGLGAL</sequence>
<comment type="caution">
    <text evidence="2">The sequence shown here is derived from an EMBL/GenBank/DDBJ whole genome shotgun (WGS) entry which is preliminary data.</text>
</comment>
<dbReference type="AlphaFoldDB" id="A0A8J3PAZ0"/>
<proteinExistence type="predicted"/>
<reference evidence="2 3" key="1">
    <citation type="submission" date="2021-01" db="EMBL/GenBank/DDBJ databases">
        <title>Whole genome shotgun sequence of Catellatospora coxensis NBRC 107359.</title>
        <authorList>
            <person name="Komaki H."/>
            <person name="Tamura T."/>
        </authorList>
    </citation>
    <scope>NUCLEOTIDE SEQUENCE [LARGE SCALE GENOMIC DNA]</scope>
    <source>
        <strain evidence="2 3">NBRC 107359</strain>
    </source>
</reference>
<organism evidence="2 3">
    <name type="scientific">Catellatospora coxensis</name>
    <dbReference type="NCBI Taxonomy" id="310354"/>
    <lineage>
        <taxon>Bacteria</taxon>
        <taxon>Bacillati</taxon>
        <taxon>Actinomycetota</taxon>
        <taxon>Actinomycetes</taxon>
        <taxon>Micromonosporales</taxon>
        <taxon>Micromonosporaceae</taxon>
        <taxon>Catellatospora</taxon>
    </lineage>
</organism>
<protein>
    <submittedName>
        <fullName evidence="2">Uncharacterized protein</fullName>
    </submittedName>
</protein>
<dbReference type="RefSeq" id="WP_203698749.1">
    <property type="nucleotide sequence ID" value="NZ_BAAALC010000026.1"/>
</dbReference>
<gene>
    <name evidence="2" type="ORF">Cco03nite_74860</name>
</gene>